<feature type="compositionally biased region" description="Low complexity" evidence="6">
    <location>
        <begin position="537"/>
        <end position="548"/>
    </location>
</feature>
<dbReference type="PANTHER" id="PTHR43531:SF11">
    <property type="entry name" value="METHYL-ACCEPTING CHEMOTAXIS PROTEIN 3"/>
    <property type="match status" value="1"/>
</dbReference>
<feature type="coiled-coil region" evidence="5">
    <location>
        <begin position="488"/>
        <end position="533"/>
    </location>
</feature>
<feature type="region of interest" description="Disordered" evidence="6">
    <location>
        <begin position="534"/>
        <end position="560"/>
    </location>
</feature>
<dbReference type="PRINTS" id="PR00260">
    <property type="entry name" value="CHEMTRNSDUCR"/>
</dbReference>
<dbReference type="SUPFAM" id="SSF58104">
    <property type="entry name" value="Methyl-accepting chemotaxis protein (MCP) signaling domain"/>
    <property type="match status" value="1"/>
</dbReference>
<comment type="similarity">
    <text evidence="3">Belongs to the methyl-accepting chemotaxis (MCP) protein family.</text>
</comment>
<dbReference type="Pfam" id="PF00672">
    <property type="entry name" value="HAMP"/>
    <property type="match status" value="1"/>
</dbReference>
<keyword evidence="11" id="KW-1185">Reference proteome</keyword>
<dbReference type="GO" id="GO:0005886">
    <property type="term" value="C:plasma membrane"/>
    <property type="evidence" value="ECO:0007669"/>
    <property type="project" value="TreeGrafter"/>
</dbReference>
<gene>
    <name evidence="10" type="ORF">THIARS_80004</name>
</gene>
<dbReference type="Pfam" id="PF12729">
    <property type="entry name" value="4HB_MCP_1"/>
    <property type="match status" value="1"/>
</dbReference>
<dbReference type="GO" id="GO:0004888">
    <property type="term" value="F:transmembrane signaling receptor activity"/>
    <property type="evidence" value="ECO:0007669"/>
    <property type="project" value="InterPro"/>
</dbReference>
<dbReference type="InterPro" id="IPR051310">
    <property type="entry name" value="MCP_chemotaxis"/>
</dbReference>
<protein>
    <submittedName>
        <fullName evidence="10">Putative Bacterial chemotaxis sensory transducer</fullName>
    </submittedName>
</protein>
<dbReference type="InterPro" id="IPR004090">
    <property type="entry name" value="Chemotax_Me-accpt_rcpt"/>
</dbReference>
<dbReference type="SMART" id="SM00304">
    <property type="entry name" value="HAMP"/>
    <property type="match status" value="1"/>
</dbReference>
<evidence type="ECO:0000313" key="11">
    <source>
        <dbReference type="Proteomes" id="UP000214566"/>
    </source>
</evidence>
<reference evidence="10 11" key="1">
    <citation type="submission" date="2016-06" db="EMBL/GenBank/DDBJ databases">
        <authorList>
            <person name="Kjaerup R.B."/>
            <person name="Dalgaard T.S."/>
            <person name="Juul-Madsen H.R."/>
        </authorList>
    </citation>
    <scope>NUCLEOTIDE SEQUENCE [LARGE SCALE GENOMIC DNA]</scope>
    <source>
        <strain evidence="10 11">DSM 16361</strain>
    </source>
</reference>
<evidence type="ECO:0000256" key="4">
    <source>
        <dbReference type="PROSITE-ProRule" id="PRU00284"/>
    </source>
</evidence>
<dbReference type="AlphaFoldDB" id="A0A238D8I2"/>
<dbReference type="InterPro" id="IPR024478">
    <property type="entry name" value="HlyB_4HB_MCP"/>
</dbReference>
<keyword evidence="4" id="KW-0807">Transducer</keyword>
<accession>A0A238D8I2</accession>
<dbReference type="GO" id="GO:0006935">
    <property type="term" value="P:chemotaxis"/>
    <property type="evidence" value="ECO:0007669"/>
    <property type="project" value="UniProtKB-KW"/>
</dbReference>
<dbReference type="Pfam" id="PF00015">
    <property type="entry name" value="MCPsignal"/>
    <property type="match status" value="1"/>
</dbReference>
<evidence type="ECO:0000256" key="1">
    <source>
        <dbReference type="ARBA" id="ARBA00004370"/>
    </source>
</evidence>
<sequence length="576" mass="60598">MFKHLKISVRLGLGFGLLVVLLLLTVGFGVAQMKNINDRSHELVDNQLRAERLLNTVYGNFQSTARITLRTLLQQNLTAEDAAAVKANQGSTNAALKELKGLPISNAVQAKVDQMMGLTAQNRPILAKVFEQIQQGNYGYATSEYLQKSMPLLRAMRITMQDLAKVQQGETNALYAASQADFTRGLWLSLISGAAAILLAILGGIWITRSITGPLSQAVGVAQRVADGDLSVQVSASSRDETGQLLHALGTMVAKLTATITAVRAAADNLSSASTQVSSTSQSLSQSASEQAASVEETSATLEQATTSIKQNADNARLTDAMAQQASSQAREGGAAVQQTVAAMQSIAADNARLTDTMAQQASSQAREGGAAVQQTVAAMQSIAERISIIDDIAYQTNMLALNAAIEAARAGEHGKGFAVVAAEVRKLAERSQVAAKEIGDLASSTVKQTETAGQLLAQMVPAIAKTSDLVQEINAASEEQATGMQQINQAVAQLNAVTQQNASASEELAATAEEMNAQASQLQDTMRQFRLADGGAARQAPAAPAPKQAKRTTRKTATTPAMVMATPGDAEFVRF</sequence>
<feature type="region of interest" description="Disordered" evidence="6">
    <location>
        <begin position="281"/>
        <end position="302"/>
    </location>
</feature>
<evidence type="ECO:0000256" key="3">
    <source>
        <dbReference type="ARBA" id="ARBA00029447"/>
    </source>
</evidence>
<dbReference type="FunFam" id="1.10.287.950:FF:000001">
    <property type="entry name" value="Methyl-accepting chemotaxis sensory transducer"/>
    <property type="match status" value="1"/>
</dbReference>
<dbReference type="OrthoDB" id="5441488at2"/>
<comment type="subcellular location">
    <subcellularLocation>
        <location evidence="1">Membrane</location>
    </subcellularLocation>
</comment>
<feature type="compositionally biased region" description="Low complexity" evidence="6">
    <location>
        <begin position="281"/>
        <end position="301"/>
    </location>
</feature>
<dbReference type="Gene3D" id="1.10.287.950">
    <property type="entry name" value="Methyl-accepting chemotaxis protein"/>
    <property type="match status" value="1"/>
</dbReference>
<dbReference type="SMART" id="SM00283">
    <property type="entry name" value="MA"/>
    <property type="match status" value="1"/>
</dbReference>
<dbReference type="GO" id="GO:0007165">
    <property type="term" value="P:signal transduction"/>
    <property type="evidence" value="ECO:0007669"/>
    <property type="project" value="UniProtKB-KW"/>
</dbReference>
<evidence type="ECO:0000256" key="2">
    <source>
        <dbReference type="ARBA" id="ARBA00022500"/>
    </source>
</evidence>
<dbReference type="RefSeq" id="WP_094161551.1">
    <property type="nucleotide sequence ID" value="NZ_LT592171.1"/>
</dbReference>
<evidence type="ECO:0000256" key="7">
    <source>
        <dbReference type="SAM" id="Phobius"/>
    </source>
</evidence>
<dbReference type="Proteomes" id="UP000214566">
    <property type="component" value="Unassembled WGS sequence"/>
</dbReference>
<feature type="domain" description="HAMP" evidence="9">
    <location>
        <begin position="209"/>
        <end position="261"/>
    </location>
</feature>
<dbReference type="InterPro" id="IPR004089">
    <property type="entry name" value="MCPsignal_dom"/>
</dbReference>
<evidence type="ECO:0000256" key="5">
    <source>
        <dbReference type="SAM" id="Coils"/>
    </source>
</evidence>
<keyword evidence="2" id="KW-0145">Chemotaxis</keyword>
<feature type="domain" description="Methyl-accepting transducer" evidence="8">
    <location>
        <begin position="266"/>
        <end position="517"/>
    </location>
</feature>
<keyword evidence="5" id="KW-0175">Coiled coil</keyword>
<dbReference type="PROSITE" id="PS50111">
    <property type="entry name" value="CHEMOTAXIS_TRANSDUC_2"/>
    <property type="match status" value="1"/>
</dbReference>
<dbReference type="EMBL" id="FLMQ01000057">
    <property type="protein sequence ID" value="SBP89480.1"/>
    <property type="molecule type" value="Genomic_DNA"/>
</dbReference>
<keyword evidence="7" id="KW-0812">Transmembrane</keyword>
<dbReference type="PANTHER" id="PTHR43531">
    <property type="entry name" value="PROTEIN ICFG"/>
    <property type="match status" value="1"/>
</dbReference>
<evidence type="ECO:0000259" key="9">
    <source>
        <dbReference type="PROSITE" id="PS50885"/>
    </source>
</evidence>
<organism evidence="10 11">
    <name type="scientific">Thiomonas delicata</name>
    <name type="common">Thiomonas cuprina</name>
    <dbReference type="NCBI Taxonomy" id="364030"/>
    <lineage>
        <taxon>Bacteria</taxon>
        <taxon>Pseudomonadati</taxon>
        <taxon>Pseudomonadota</taxon>
        <taxon>Betaproteobacteria</taxon>
        <taxon>Burkholderiales</taxon>
        <taxon>Thiomonas</taxon>
    </lineage>
</organism>
<feature type="transmembrane region" description="Helical" evidence="7">
    <location>
        <begin position="186"/>
        <end position="207"/>
    </location>
</feature>
<keyword evidence="7" id="KW-0472">Membrane</keyword>
<keyword evidence="7" id="KW-1133">Transmembrane helix</keyword>
<proteinExistence type="inferred from homology"/>
<name>A0A238D8I2_THIDL</name>
<dbReference type="PROSITE" id="PS50885">
    <property type="entry name" value="HAMP"/>
    <property type="match status" value="1"/>
</dbReference>
<evidence type="ECO:0000256" key="6">
    <source>
        <dbReference type="SAM" id="MobiDB-lite"/>
    </source>
</evidence>
<dbReference type="InterPro" id="IPR003660">
    <property type="entry name" value="HAMP_dom"/>
</dbReference>
<dbReference type="CDD" id="cd06225">
    <property type="entry name" value="HAMP"/>
    <property type="match status" value="1"/>
</dbReference>
<evidence type="ECO:0000313" key="10">
    <source>
        <dbReference type="EMBL" id="SBP89480.1"/>
    </source>
</evidence>
<evidence type="ECO:0000259" key="8">
    <source>
        <dbReference type="PROSITE" id="PS50111"/>
    </source>
</evidence>